<evidence type="ECO:0000256" key="11">
    <source>
        <dbReference type="SAM" id="Phobius"/>
    </source>
</evidence>
<feature type="coiled-coil region" evidence="10">
    <location>
        <begin position="446"/>
        <end position="473"/>
    </location>
</feature>
<evidence type="ECO:0000256" key="4">
    <source>
        <dbReference type="ARBA" id="ARBA00022679"/>
    </source>
</evidence>
<dbReference type="InterPro" id="IPR036890">
    <property type="entry name" value="HATPase_C_sf"/>
</dbReference>
<protein>
    <recommendedName>
        <fullName evidence="2">histidine kinase</fullName>
        <ecNumber evidence="2">2.7.13.3</ecNumber>
    </recommendedName>
</protein>
<dbReference type="InterPro" id="IPR036097">
    <property type="entry name" value="HisK_dim/P_sf"/>
</dbReference>
<evidence type="ECO:0000256" key="1">
    <source>
        <dbReference type="ARBA" id="ARBA00000085"/>
    </source>
</evidence>
<evidence type="ECO:0000256" key="9">
    <source>
        <dbReference type="ARBA" id="ARBA00023012"/>
    </source>
</evidence>
<evidence type="ECO:0000313" key="16">
    <source>
        <dbReference type="Proteomes" id="UP000052023"/>
    </source>
</evidence>
<keyword evidence="8" id="KW-0067">ATP-binding</keyword>
<dbReference type="InterPro" id="IPR001610">
    <property type="entry name" value="PAC"/>
</dbReference>
<feature type="domain" description="PAS" evidence="13">
    <location>
        <begin position="211"/>
        <end position="253"/>
    </location>
</feature>
<dbReference type="PANTHER" id="PTHR43065:SF10">
    <property type="entry name" value="PEROXIDE STRESS-ACTIVATED HISTIDINE KINASE MAK3"/>
    <property type="match status" value="1"/>
</dbReference>
<evidence type="ECO:0000256" key="3">
    <source>
        <dbReference type="ARBA" id="ARBA00022553"/>
    </source>
</evidence>
<keyword evidence="4" id="KW-0808">Transferase</keyword>
<dbReference type="EC" id="2.7.13.3" evidence="2"/>
<dbReference type="CDD" id="cd19410">
    <property type="entry name" value="HK9-like_sensor"/>
    <property type="match status" value="1"/>
</dbReference>
<dbReference type="Gene3D" id="1.10.287.130">
    <property type="match status" value="1"/>
</dbReference>
<dbReference type="SUPFAM" id="SSF55874">
    <property type="entry name" value="ATPase domain of HSP90 chaperone/DNA topoisomerase II/histidine kinase"/>
    <property type="match status" value="1"/>
</dbReference>
<dbReference type="InterPro" id="IPR000700">
    <property type="entry name" value="PAS-assoc_C"/>
</dbReference>
<dbReference type="NCBIfam" id="TIGR00229">
    <property type="entry name" value="sensory_box"/>
    <property type="match status" value="1"/>
</dbReference>
<dbReference type="Pfam" id="PF02518">
    <property type="entry name" value="HATPase_c"/>
    <property type="match status" value="1"/>
</dbReference>
<keyword evidence="6" id="KW-0547">Nucleotide-binding</keyword>
<gene>
    <name evidence="15" type="ORF">CQ13_17980</name>
</gene>
<dbReference type="PRINTS" id="PR00344">
    <property type="entry name" value="BCTRLSENSOR"/>
</dbReference>
<dbReference type="PROSITE" id="PS50113">
    <property type="entry name" value="PAC"/>
    <property type="match status" value="2"/>
</dbReference>
<name>A0A0R3NGF9_9BRAD</name>
<sequence length="713" mass="79551">MVVAVVLAVVVSTGFFGLRYWQERQAASLAHERSRQVLDTLDRLRAVIADVEAQRREYLLTLDPSYLKAYGVSDESVRRDTQALQALVANDPLQNHRAGHLALTVAAKLREIDDIVKTAGISGLAALTMIRSLDEIRSQIDQMVDHERLLLVDQEKRAEALEQRKARLIATAIVIVAALAVVGLALARLEAIRRRKAIAENIALHGDLLARDKKIRRLVDANIVGIIIWDLEGRILEANDAFLRMLGYNRDDLASGCLSRTDLTPVEWHDRDSRTVAELKRKGTVQPFEKEYFRKDGSRVPVLLGGVMFEQSPDQGVSFVLDLTERKRAEEALRQSEERFRTLVQFSFDVYWETDAQHRFTHQEFADSLAEAPAPGSEIGKTRWEVPYLEPDEEAWRKHRETLDAHLPFRDFELARAGPDGSKRYVSVSGLPVFDKTGRFVGYRGVGRHITERRRAEEALRAMQAELAHTNRVTTMGQLTASIAHEVNQPIAATVTNAGAALRWLSAQPPNLGEVGDSLRRIVEDGKRAGNVIDGIRALINKVPPRNDRFDLNEAILEMVALTRSEMLKHGILLQTGLAPGLPMVKGDRTQLQQVILNLILNAIEAMDDIDERTRELRINSETEAAGGVLVTVRDSGPGLAPADVERVFQAFYTTKAKGMGMGLAICRSMVEAHRGRMWASANEPRGAVFQFSLPLEQDESVQARQIRSNPAA</sequence>
<reference evidence="15 16" key="1">
    <citation type="submission" date="2014-03" db="EMBL/GenBank/DDBJ databases">
        <title>Bradyrhizobium valentinum sp. nov., isolated from effective nodules of Lupinus mariae-josephae, a lupine endemic of basic-lime soils in Eastern Spain.</title>
        <authorList>
            <person name="Duran D."/>
            <person name="Rey L."/>
            <person name="Navarro A."/>
            <person name="Busquets A."/>
            <person name="Imperial J."/>
            <person name="Ruiz-Argueso T."/>
        </authorList>
    </citation>
    <scope>NUCLEOTIDE SEQUENCE [LARGE SCALE GENOMIC DNA]</scope>
    <source>
        <strain evidence="15 16">Ro19</strain>
    </source>
</reference>
<keyword evidence="16" id="KW-1185">Reference proteome</keyword>
<evidence type="ECO:0000256" key="7">
    <source>
        <dbReference type="ARBA" id="ARBA00022777"/>
    </source>
</evidence>
<evidence type="ECO:0000256" key="8">
    <source>
        <dbReference type="ARBA" id="ARBA00022840"/>
    </source>
</evidence>
<comment type="caution">
    <text evidence="15">The sequence shown here is derived from an EMBL/GenBank/DDBJ whole genome shotgun (WGS) entry which is preliminary data.</text>
</comment>
<dbReference type="SUPFAM" id="SSF55785">
    <property type="entry name" value="PYP-like sensor domain (PAS domain)"/>
    <property type="match status" value="2"/>
</dbReference>
<evidence type="ECO:0000256" key="10">
    <source>
        <dbReference type="SAM" id="Coils"/>
    </source>
</evidence>
<proteinExistence type="predicted"/>
<dbReference type="Proteomes" id="UP000052023">
    <property type="component" value="Unassembled WGS sequence"/>
</dbReference>
<dbReference type="SUPFAM" id="SSF47384">
    <property type="entry name" value="Homodimeric domain of signal transducing histidine kinase"/>
    <property type="match status" value="1"/>
</dbReference>
<comment type="catalytic activity">
    <reaction evidence="1">
        <text>ATP + protein L-histidine = ADP + protein N-phospho-L-histidine.</text>
        <dbReference type="EC" id="2.7.13.3"/>
    </reaction>
</comment>
<dbReference type="GO" id="GO:0042802">
    <property type="term" value="F:identical protein binding"/>
    <property type="evidence" value="ECO:0007669"/>
    <property type="project" value="UniProtKB-ARBA"/>
</dbReference>
<dbReference type="GO" id="GO:0005524">
    <property type="term" value="F:ATP binding"/>
    <property type="evidence" value="ECO:0007669"/>
    <property type="project" value="UniProtKB-KW"/>
</dbReference>
<dbReference type="SMART" id="SM00387">
    <property type="entry name" value="HATPase_c"/>
    <property type="match status" value="1"/>
</dbReference>
<dbReference type="SMART" id="SM00086">
    <property type="entry name" value="PAC"/>
    <property type="match status" value="2"/>
</dbReference>
<evidence type="ECO:0000256" key="5">
    <source>
        <dbReference type="ARBA" id="ARBA00022737"/>
    </source>
</evidence>
<feature type="coiled-coil region" evidence="10">
    <location>
        <begin position="144"/>
        <end position="171"/>
    </location>
</feature>
<organism evidence="15 16">
    <name type="scientific">Bradyrhizobium retamae</name>
    <dbReference type="NCBI Taxonomy" id="1300035"/>
    <lineage>
        <taxon>Bacteria</taxon>
        <taxon>Pseudomonadati</taxon>
        <taxon>Pseudomonadota</taxon>
        <taxon>Alphaproteobacteria</taxon>
        <taxon>Hyphomicrobiales</taxon>
        <taxon>Nitrobacteraceae</taxon>
        <taxon>Bradyrhizobium</taxon>
    </lineage>
</organism>
<dbReference type="PROSITE" id="PS50112">
    <property type="entry name" value="PAS"/>
    <property type="match status" value="1"/>
</dbReference>
<evidence type="ECO:0000259" key="13">
    <source>
        <dbReference type="PROSITE" id="PS50112"/>
    </source>
</evidence>
<keyword evidence="11" id="KW-0812">Transmembrane</keyword>
<keyword evidence="10" id="KW-0175">Coiled coil</keyword>
<dbReference type="InterPro" id="IPR003661">
    <property type="entry name" value="HisK_dim/P_dom"/>
</dbReference>
<dbReference type="EMBL" id="LLYA01000046">
    <property type="protein sequence ID" value="KRR29040.1"/>
    <property type="molecule type" value="Genomic_DNA"/>
</dbReference>
<dbReference type="CDD" id="cd00082">
    <property type="entry name" value="HisKA"/>
    <property type="match status" value="1"/>
</dbReference>
<dbReference type="PANTHER" id="PTHR43065">
    <property type="entry name" value="SENSOR HISTIDINE KINASE"/>
    <property type="match status" value="1"/>
</dbReference>
<evidence type="ECO:0000256" key="2">
    <source>
        <dbReference type="ARBA" id="ARBA00012438"/>
    </source>
</evidence>
<dbReference type="PROSITE" id="PS50109">
    <property type="entry name" value="HIS_KIN"/>
    <property type="match status" value="1"/>
</dbReference>
<evidence type="ECO:0000313" key="15">
    <source>
        <dbReference type="EMBL" id="KRR29040.1"/>
    </source>
</evidence>
<keyword evidence="7" id="KW-0418">Kinase</keyword>
<keyword evidence="11" id="KW-0472">Membrane</keyword>
<dbReference type="AlphaFoldDB" id="A0A0R3NGF9"/>
<keyword evidence="5" id="KW-0677">Repeat</keyword>
<dbReference type="InterPro" id="IPR035965">
    <property type="entry name" value="PAS-like_dom_sf"/>
</dbReference>
<dbReference type="InterPro" id="IPR005467">
    <property type="entry name" value="His_kinase_dom"/>
</dbReference>
<dbReference type="FunFam" id="3.30.565.10:FF:000042">
    <property type="entry name" value="Two-component sensor histidine kinase KdpD"/>
    <property type="match status" value="1"/>
</dbReference>
<dbReference type="InterPro" id="IPR007891">
    <property type="entry name" value="CHASE3"/>
</dbReference>
<dbReference type="SMART" id="SM00091">
    <property type="entry name" value="PAS"/>
    <property type="match status" value="1"/>
</dbReference>
<dbReference type="InterPro" id="IPR000014">
    <property type="entry name" value="PAS"/>
</dbReference>
<feature type="transmembrane region" description="Helical" evidence="11">
    <location>
        <begin position="168"/>
        <end position="187"/>
    </location>
</feature>
<dbReference type="Gene3D" id="3.30.565.10">
    <property type="entry name" value="Histidine kinase-like ATPase, C-terminal domain"/>
    <property type="match status" value="1"/>
</dbReference>
<feature type="domain" description="PAC" evidence="14">
    <location>
        <begin position="410"/>
        <end position="462"/>
    </location>
</feature>
<dbReference type="GO" id="GO:0000155">
    <property type="term" value="F:phosphorelay sensor kinase activity"/>
    <property type="evidence" value="ECO:0007669"/>
    <property type="project" value="InterPro"/>
</dbReference>
<keyword evidence="11" id="KW-1133">Transmembrane helix</keyword>
<feature type="domain" description="Histidine kinase" evidence="12">
    <location>
        <begin position="482"/>
        <end position="698"/>
    </location>
</feature>
<dbReference type="SMART" id="SM00388">
    <property type="entry name" value="HisKA"/>
    <property type="match status" value="1"/>
</dbReference>
<evidence type="ECO:0000256" key="6">
    <source>
        <dbReference type="ARBA" id="ARBA00022741"/>
    </source>
</evidence>
<feature type="domain" description="PAC" evidence="14">
    <location>
        <begin position="286"/>
        <end position="335"/>
    </location>
</feature>
<keyword evidence="9" id="KW-0902">Two-component regulatory system</keyword>
<dbReference type="Pfam" id="PF13426">
    <property type="entry name" value="PAS_9"/>
    <property type="match status" value="2"/>
</dbReference>
<dbReference type="CDD" id="cd00130">
    <property type="entry name" value="PAS"/>
    <property type="match status" value="1"/>
</dbReference>
<dbReference type="Pfam" id="PF05227">
    <property type="entry name" value="CHASE3"/>
    <property type="match status" value="1"/>
</dbReference>
<dbReference type="InterPro" id="IPR003594">
    <property type="entry name" value="HATPase_dom"/>
</dbReference>
<dbReference type="InterPro" id="IPR004358">
    <property type="entry name" value="Sig_transdc_His_kin-like_C"/>
</dbReference>
<keyword evidence="3" id="KW-0597">Phosphoprotein</keyword>
<dbReference type="Gene3D" id="3.30.450.20">
    <property type="entry name" value="PAS domain"/>
    <property type="match status" value="2"/>
</dbReference>
<accession>A0A0R3NGF9</accession>
<evidence type="ECO:0000259" key="12">
    <source>
        <dbReference type="PROSITE" id="PS50109"/>
    </source>
</evidence>
<evidence type="ECO:0000259" key="14">
    <source>
        <dbReference type="PROSITE" id="PS50113"/>
    </source>
</evidence>